<dbReference type="Proteomes" id="UP001159405">
    <property type="component" value="Unassembled WGS sequence"/>
</dbReference>
<dbReference type="EMBL" id="CALNXK010000111">
    <property type="protein sequence ID" value="CAH3158602.1"/>
    <property type="molecule type" value="Genomic_DNA"/>
</dbReference>
<name>A0ABN8QAG8_9CNID</name>
<evidence type="ECO:0000313" key="2">
    <source>
        <dbReference type="Proteomes" id="UP001159405"/>
    </source>
</evidence>
<proteinExistence type="predicted"/>
<accession>A0ABN8QAG8</accession>
<protein>
    <submittedName>
        <fullName evidence="1">Uncharacterized protein</fullName>
    </submittedName>
</protein>
<comment type="caution">
    <text evidence="1">The sequence shown here is derived from an EMBL/GenBank/DDBJ whole genome shotgun (WGS) entry which is preliminary data.</text>
</comment>
<organism evidence="1 2">
    <name type="scientific">Porites lobata</name>
    <dbReference type="NCBI Taxonomy" id="104759"/>
    <lineage>
        <taxon>Eukaryota</taxon>
        <taxon>Metazoa</taxon>
        <taxon>Cnidaria</taxon>
        <taxon>Anthozoa</taxon>
        <taxon>Hexacorallia</taxon>
        <taxon>Scleractinia</taxon>
        <taxon>Fungiina</taxon>
        <taxon>Poritidae</taxon>
        <taxon>Porites</taxon>
    </lineage>
</organism>
<sequence>MAESTDGRDLETQLKKVALASACTLTGPTPFETPERGHGSFDVTSCSFGSLTHDVSERLEDKVRRVRQDGSVYKWDVREDEADRHAIDYDTSSHERLLFIAKRIEFVYRMNHNTTKYNRPLVSGSLTRPTPLTAFTTFKPELNQFHIKNGQRLGIQFFI</sequence>
<keyword evidence="2" id="KW-1185">Reference proteome</keyword>
<evidence type="ECO:0000313" key="1">
    <source>
        <dbReference type="EMBL" id="CAH3158602.1"/>
    </source>
</evidence>
<reference evidence="1 2" key="1">
    <citation type="submission" date="2022-05" db="EMBL/GenBank/DDBJ databases">
        <authorList>
            <consortium name="Genoscope - CEA"/>
            <person name="William W."/>
        </authorList>
    </citation>
    <scope>NUCLEOTIDE SEQUENCE [LARGE SCALE GENOMIC DNA]</scope>
</reference>
<gene>
    <name evidence="1" type="ORF">PLOB_00003280</name>
</gene>